<dbReference type="Pfam" id="PF04738">
    <property type="entry name" value="Lant_dehydr_N"/>
    <property type="match status" value="1"/>
</dbReference>
<dbReference type="EMBL" id="CP001990">
    <property type="protein sequence ID" value="ADE72690.1"/>
    <property type="molecule type" value="Genomic_DNA"/>
</dbReference>
<protein>
    <submittedName>
        <fullName evidence="4">Lantibiotic dehydratase</fullName>
    </submittedName>
</protein>
<keyword evidence="5" id="KW-1185">Reference proteome</keyword>
<evidence type="ECO:0000313" key="4">
    <source>
        <dbReference type="EMBL" id="ADE72690.1"/>
    </source>
</evidence>
<dbReference type="NCBIfam" id="TIGR03891">
    <property type="entry name" value="thiopep_ocin"/>
    <property type="match status" value="1"/>
</dbReference>
<feature type="domain" description="Thiopeptide-type bacteriocin biosynthesis" evidence="3">
    <location>
        <begin position="807"/>
        <end position="1070"/>
    </location>
</feature>
<evidence type="ECO:0000259" key="3">
    <source>
        <dbReference type="Pfam" id="PF14028"/>
    </source>
</evidence>
<evidence type="ECO:0000259" key="2">
    <source>
        <dbReference type="Pfam" id="PF04738"/>
    </source>
</evidence>
<dbReference type="InterPro" id="IPR023809">
    <property type="entry name" value="Thiopep_bacteriocin_synth_dom"/>
</dbReference>
<dbReference type="KEGG" id="bmq:BMQ_pBM70150"/>
<dbReference type="Proteomes" id="UP000000935">
    <property type="component" value="Plasmid pBM700"/>
</dbReference>
<sequence length="1092" mass="126786">MLFPLFSSFELYYKRKGRLTLILQKEKFNHKSSVTTENNLFEPLPFFMLRAPFLPTHTFDQLKDEAVLVEKLRAYAEKDYVKEAIAIASPSLLNSLHYIHGDLNNRKTQQVLSSMLRYMLRMTTRPTPFGAFSGVAAGQFKKNSSLKIDHFKEFKKRARPDMEWLLGVISVLERSNILPSLIVDKNRASYVVGDRLHLPFSTECGQLRKKGMEKRENISIIYSEVVEKVLNLAEERITVREITQRLHTIYPNTDVTIIQRFIIQLLEQEYLITELRPPLTIDNPFNYLIRKLEEKDEKIELYEELLKVRELINTYNQLPLGEGLSLYSDLISQMRHIYEVTTPLQVDFSLNATDLTIGEKVGEDISKAAQILWSIADEGVGFPHLQKYHVDFLEKYGTSREVPLLELLSEELGLGAPASYQNPHGKRGGDTTTSSINQERNSQLSYLLIKAIHNQEKEIEITEEIAQRMSKEKDRRYAPDSLEVYGELHAASQEDLDQGNYTFCLSPNPGSNALGSTFGRFLDILDPDVSLKIQQYQQKIDLEFNEDTVMVEGSFLPATGRSANVAIGKTTRKVNVTLGTNGDEETIQLPIDDIVVGASLENFYMKSKKLGKRIKVVAGNMLNYQSAPNIYRFMREISLNDLDQWRPFNWGSMAHSPYYPRIRYKNIVLSPSIWKLNKEVFGMREKPQNEEEFFKAFGEWREKWSVPRNVFMTYGDNRILIDLENTLHLRELKNELFKQGRLQLRETLQDRDQNCLNSPLGRHAVEIVVPLKKTENTERRKKIGAIGEAKKDIVSNKIIYKLPGSEWLYVKLYAPNARENDLILKYLTPFASEMVKSDMASSWFFMRYRDTDEHIRLRFQGDPSKLSGLVLPRLREWADKLMDLGLLQKITIDTYEREVERYGGPMLIEKAEDYFHYDSQSVAMILSTLNQQNHLPAYVMASLSIIDIMDNFGLNYAQQVASIENNTEKYEYIDEFRPLRKELSLIGDSRNDWENLRNYNSGVGKSIYESFLIRKESLTRYVTEIKELQKRDMLWNEHQMIMGAIIHMYCNRLLGANRELEKKALAFTRHILSSQKYWRNKNEEYARSYNGK</sequence>
<dbReference type="HOGENOM" id="CLU_010573_0_0_9"/>
<dbReference type="InterPro" id="IPR006827">
    <property type="entry name" value="Lant_deHydtase_N"/>
</dbReference>
<geneLocation type="plasmid" evidence="4 5">
    <name>pBM700</name>
</geneLocation>
<evidence type="ECO:0000256" key="1">
    <source>
        <dbReference type="SAM" id="MobiDB-lite"/>
    </source>
</evidence>
<keyword evidence="4" id="KW-0614">Plasmid</keyword>
<gene>
    <name evidence="4" type="ordered locus">BMQ_pBM70150</name>
</gene>
<accession>D5E4G5</accession>
<feature type="domain" description="Lantibiotic dehydratase N-terminal" evidence="2">
    <location>
        <begin position="79"/>
        <end position="732"/>
    </location>
</feature>
<dbReference type="Pfam" id="PF14028">
    <property type="entry name" value="Lant_dehydr_C"/>
    <property type="match status" value="1"/>
</dbReference>
<dbReference type="AlphaFoldDB" id="D5E4G5"/>
<proteinExistence type="predicted"/>
<evidence type="ECO:0000313" key="5">
    <source>
        <dbReference type="Proteomes" id="UP000000935"/>
    </source>
</evidence>
<name>D5E4G5_PRIM1</name>
<reference evidence="4 5" key="1">
    <citation type="journal article" date="2011" name="J. Bacteriol.">
        <title>Genome sequences of the biotechnologically important Bacillus megaterium strains QM B1551 and DSM319.</title>
        <authorList>
            <person name="Eppinger M."/>
            <person name="Bunk B."/>
            <person name="Johns M.A."/>
            <person name="Edirisinghe J.N."/>
            <person name="Kutumbaka K.K."/>
            <person name="Koenig S.S."/>
            <person name="Huot Creasy H."/>
            <person name="Rosovitz M.J."/>
            <person name="Riley D.R."/>
            <person name="Daugherty S."/>
            <person name="Martin M."/>
            <person name="Elbourne L.D."/>
            <person name="Paulsen I."/>
            <person name="Biedendieck R."/>
            <person name="Braun C."/>
            <person name="Grayburn S."/>
            <person name="Dhingra S."/>
            <person name="Lukyanchuk V."/>
            <person name="Ball B."/>
            <person name="Ul-Qamar R."/>
            <person name="Seibel J."/>
            <person name="Bremer E."/>
            <person name="Jahn D."/>
            <person name="Ravel J."/>
            <person name="Vary P.S."/>
        </authorList>
    </citation>
    <scope>NUCLEOTIDE SEQUENCE [LARGE SCALE GENOMIC DNA]</scope>
    <source>
        <strain evidence="5">ATCC 12872 / QMB1551</strain>
        <plasmid evidence="4">pBM700</plasmid>
    </source>
</reference>
<organism evidence="4 5">
    <name type="scientific">Priestia megaterium (strain ATCC 12872 / QMB1551)</name>
    <name type="common">Bacillus megaterium</name>
    <dbReference type="NCBI Taxonomy" id="545693"/>
    <lineage>
        <taxon>Bacteria</taxon>
        <taxon>Bacillati</taxon>
        <taxon>Bacillota</taxon>
        <taxon>Bacilli</taxon>
        <taxon>Bacillales</taxon>
        <taxon>Bacillaceae</taxon>
        <taxon>Priestia</taxon>
    </lineage>
</organism>
<feature type="region of interest" description="Disordered" evidence="1">
    <location>
        <begin position="416"/>
        <end position="437"/>
    </location>
</feature>